<gene>
    <name evidence="2" type="ORF">FWK35_00035742</name>
</gene>
<feature type="non-terminal residue" evidence="2">
    <location>
        <position position="1"/>
    </location>
</feature>
<comment type="caution">
    <text evidence="2">The sequence shown here is derived from an EMBL/GenBank/DDBJ whole genome shotgun (WGS) entry which is preliminary data.</text>
</comment>
<dbReference type="EMBL" id="VUJU01015531">
    <property type="protein sequence ID" value="KAF0693333.1"/>
    <property type="molecule type" value="Genomic_DNA"/>
</dbReference>
<proteinExistence type="predicted"/>
<dbReference type="Pfam" id="PF05699">
    <property type="entry name" value="Dimer_Tnp_hAT"/>
    <property type="match status" value="1"/>
</dbReference>
<keyword evidence="3" id="KW-1185">Reference proteome</keyword>
<organism evidence="2 3">
    <name type="scientific">Aphis craccivora</name>
    <name type="common">Cowpea aphid</name>
    <dbReference type="NCBI Taxonomy" id="307492"/>
    <lineage>
        <taxon>Eukaryota</taxon>
        <taxon>Metazoa</taxon>
        <taxon>Ecdysozoa</taxon>
        <taxon>Arthropoda</taxon>
        <taxon>Hexapoda</taxon>
        <taxon>Insecta</taxon>
        <taxon>Pterygota</taxon>
        <taxon>Neoptera</taxon>
        <taxon>Paraneoptera</taxon>
        <taxon>Hemiptera</taxon>
        <taxon>Sternorrhyncha</taxon>
        <taxon>Aphidomorpha</taxon>
        <taxon>Aphidoidea</taxon>
        <taxon>Aphididae</taxon>
        <taxon>Aphidini</taxon>
        <taxon>Aphis</taxon>
        <taxon>Aphis</taxon>
    </lineage>
</organism>
<dbReference type="Proteomes" id="UP000478052">
    <property type="component" value="Unassembled WGS sequence"/>
</dbReference>
<evidence type="ECO:0000313" key="3">
    <source>
        <dbReference type="Proteomes" id="UP000478052"/>
    </source>
</evidence>
<sequence length="351" mass="40857">ILAKVYDFICSSKNRVFVFEQNQKERNPTWPVRSLKRVTTTRWSSHSTALNTILITWEALIDTLEDLHKSESSSDASTFIDYFQTERFLYTCFVFKRIFGLLDPLSKILQAIDTDLIIASEMIISKKNQLLKLRDEFDSIIFEVNEFIEVHSEENFTFTPLSQKLHRKRKRMPGEQASDEPTTDPLNNFKYHTFYIVIDIISNEIDKKFEIKTNNHKMPNDAFESISLIYPNFLNAELLKTEFMRLVNCFSDLEKTYHLPESLHKTYLISDDGDNNDLFTDSSIKDVLPNIYMLIKIGVALPVSSASTERSFSELKLIKTRLRSTMAEPRLEGLMRIACKQDISIDKENMI</sequence>
<dbReference type="AlphaFoldDB" id="A0A6G0VK86"/>
<accession>A0A6G0VK86</accession>
<name>A0A6G0VK86_APHCR</name>
<evidence type="ECO:0000313" key="2">
    <source>
        <dbReference type="EMBL" id="KAF0693333.1"/>
    </source>
</evidence>
<dbReference type="PANTHER" id="PTHR11697">
    <property type="entry name" value="GENERAL TRANSCRIPTION FACTOR 2-RELATED ZINC FINGER PROTEIN"/>
    <property type="match status" value="1"/>
</dbReference>
<evidence type="ECO:0000259" key="1">
    <source>
        <dbReference type="Pfam" id="PF05699"/>
    </source>
</evidence>
<reference evidence="2 3" key="1">
    <citation type="submission" date="2019-08" db="EMBL/GenBank/DDBJ databases">
        <title>Whole genome of Aphis craccivora.</title>
        <authorList>
            <person name="Voronova N.V."/>
            <person name="Shulinski R.S."/>
            <person name="Bandarenka Y.V."/>
            <person name="Zhorov D.G."/>
            <person name="Warner D."/>
        </authorList>
    </citation>
    <scope>NUCLEOTIDE SEQUENCE [LARGE SCALE GENOMIC DNA]</scope>
    <source>
        <strain evidence="2">180601</strain>
        <tissue evidence="2">Whole Body</tissue>
    </source>
</reference>
<protein>
    <submittedName>
        <fullName evidence="2">Zinc finger MYM-type protein 1-like</fullName>
    </submittedName>
</protein>
<dbReference type="PANTHER" id="PTHR11697:SF230">
    <property type="entry name" value="ZINC FINGER, MYM DOMAIN CONTAINING 1"/>
    <property type="match status" value="1"/>
</dbReference>
<dbReference type="InterPro" id="IPR055298">
    <property type="entry name" value="AtLOH3-like"/>
</dbReference>
<dbReference type="InterPro" id="IPR012337">
    <property type="entry name" value="RNaseH-like_sf"/>
</dbReference>
<dbReference type="GO" id="GO:0046983">
    <property type="term" value="F:protein dimerization activity"/>
    <property type="evidence" value="ECO:0007669"/>
    <property type="project" value="InterPro"/>
</dbReference>
<dbReference type="SUPFAM" id="SSF53098">
    <property type="entry name" value="Ribonuclease H-like"/>
    <property type="match status" value="1"/>
</dbReference>
<feature type="domain" description="HAT C-terminal dimerisation" evidence="1">
    <location>
        <begin position="288"/>
        <end position="334"/>
    </location>
</feature>
<dbReference type="InterPro" id="IPR008906">
    <property type="entry name" value="HATC_C_dom"/>
</dbReference>
<dbReference type="OrthoDB" id="6593568at2759"/>